<protein>
    <submittedName>
        <fullName evidence="2">Nucleoside-diphosphate-sugar epimerase</fullName>
    </submittedName>
</protein>
<dbReference type="InterPro" id="IPR036291">
    <property type="entry name" value="NAD(P)-bd_dom_sf"/>
</dbReference>
<dbReference type="Proteomes" id="UP000256845">
    <property type="component" value="Unassembled WGS sequence"/>
</dbReference>
<dbReference type="SUPFAM" id="SSF51735">
    <property type="entry name" value="NAD(P)-binding Rossmann-fold domains"/>
    <property type="match status" value="1"/>
</dbReference>
<keyword evidence="1" id="KW-0520">NAD</keyword>
<dbReference type="Gene3D" id="3.40.50.720">
    <property type="entry name" value="NAD(P)-binding Rossmann-like Domain"/>
    <property type="match status" value="1"/>
</dbReference>
<evidence type="ECO:0000313" key="3">
    <source>
        <dbReference type="Proteomes" id="UP000256845"/>
    </source>
</evidence>
<dbReference type="EMBL" id="QRDW01000003">
    <property type="protein sequence ID" value="RED51426.1"/>
    <property type="molecule type" value="Genomic_DNA"/>
</dbReference>
<dbReference type="PANTHER" id="PTHR43574">
    <property type="entry name" value="EPIMERASE-RELATED"/>
    <property type="match status" value="1"/>
</dbReference>
<dbReference type="CDD" id="cd05266">
    <property type="entry name" value="SDR_a4"/>
    <property type="match status" value="1"/>
</dbReference>
<dbReference type="RefSeq" id="WP_115936317.1">
    <property type="nucleotide sequence ID" value="NZ_QRDW01000003.1"/>
</dbReference>
<dbReference type="AlphaFoldDB" id="A0A3D9HRB4"/>
<organism evidence="2 3">
    <name type="scientific">Aestuariispira insulae</name>
    <dbReference type="NCBI Taxonomy" id="1461337"/>
    <lineage>
        <taxon>Bacteria</taxon>
        <taxon>Pseudomonadati</taxon>
        <taxon>Pseudomonadota</taxon>
        <taxon>Alphaproteobacteria</taxon>
        <taxon>Rhodospirillales</taxon>
        <taxon>Kiloniellaceae</taxon>
        <taxon>Aestuariispira</taxon>
    </lineage>
</organism>
<reference evidence="2 3" key="1">
    <citation type="submission" date="2018-07" db="EMBL/GenBank/DDBJ databases">
        <title>Genomic Encyclopedia of Type Strains, Phase III (KMG-III): the genomes of soil and plant-associated and newly described type strains.</title>
        <authorList>
            <person name="Whitman W."/>
        </authorList>
    </citation>
    <scope>NUCLEOTIDE SEQUENCE [LARGE SCALE GENOMIC DNA]</scope>
    <source>
        <strain evidence="2 3">CECT 8488</strain>
    </source>
</reference>
<proteinExistence type="predicted"/>
<sequence>MSDGNKRLFCFGLGYSAMALARRLMAEGWAVAGTCRSETSAENCRAEGVEVYQFNGSKPLKNAAEILKGTTHLMSSVPPDGETADPVLEWHYNDIARLQGLEWVGYLCTTGVYGDRNGGWVDENSALEPTGPRGERRVTAEARWMDLWWEDGKAVSSFRLAGIYGPGRNALETVRKGKARRVNKPGQVFSRIHLDDITQVLYASMHHPNGGAAYNVCDDNPAPPEEVIAYACELLGVEKPPLVDFETADLSPMARSFYGDNKRVSNQRIKEELGVTLKWPDYRGGLKALL</sequence>
<evidence type="ECO:0000313" key="2">
    <source>
        <dbReference type="EMBL" id="RED51426.1"/>
    </source>
</evidence>
<comment type="caution">
    <text evidence="2">The sequence shown here is derived from an EMBL/GenBank/DDBJ whole genome shotgun (WGS) entry which is preliminary data.</text>
</comment>
<accession>A0A3D9HRB4</accession>
<name>A0A3D9HRB4_9PROT</name>
<gene>
    <name evidence="2" type="ORF">DFP90_103227</name>
</gene>
<dbReference type="OrthoDB" id="9808276at2"/>
<keyword evidence="3" id="KW-1185">Reference proteome</keyword>
<evidence type="ECO:0000256" key="1">
    <source>
        <dbReference type="ARBA" id="ARBA00023027"/>
    </source>
</evidence>